<dbReference type="PANTHER" id="PTHR45831:SF2">
    <property type="entry name" value="LD24721P"/>
    <property type="match status" value="1"/>
</dbReference>
<dbReference type="GO" id="GO:0016020">
    <property type="term" value="C:membrane"/>
    <property type="evidence" value="ECO:0007669"/>
    <property type="project" value="TreeGrafter"/>
</dbReference>
<organism evidence="4 5">
    <name type="scientific">Bondarzewia mesenterica</name>
    <dbReference type="NCBI Taxonomy" id="1095465"/>
    <lineage>
        <taxon>Eukaryota</taxon>
        <taxon>Fungi</taxon>
        <taxon>Dikarya</taxon>
        <taxon>Basidiomycota</taxon>
        <taxon>Agaricomycotina</taxon>
        <taxon>Agaricomycetes</taxon>
        <taxon>Russulales</taxon>
        <taxon>Bondarzewiaceae</taxon>
        <taxon>Bondarzewia</taxon>
    </lineage>
</organism>
<proteinExistence type="predicted"/>
<dbReference type="SMART" id="SM00028">
    <property type="entry name" value="TPR"/>
    <property type="match status" value="3"/>
</dbReference>
<dbReference type="GO" id="GO:0072380">
    <property type="term" value="C:TRC complex"/>
    <property type="evidence" value="ECO:0007669"/>
    <property type="project" value="TreeGrafter"/>
</dbReference>
<keyword evidence="2" id="KW-0802">TPR repeat</keyword>
<dbReference type="EMBL" id="SGPL01000181">
    <property type="protein sequence ID" value="THH15972.1"/>
    <property type="molecule type" value="Genomic_DNA"/>
</dbReference>
<dbReference type="OrthoDB" id="2423701at2759"/>
<dbReference type="Gene3D" id="1.25.40.10">
    <property type="entry name" value="Tetratricopeptide repeat domain"/>
    <property type="match status" value="1"/>
</dbReference>
<reference evidence="4 5" key="1">
    <citation type="submission" date="2019-02" db="EMBL/GenBank/DDBJ databases">
        <title>Genome sequencing of the rare red list fungi Bondarzewia mesenterica.</title>
        <authorList>
            <person name="Buettner E."/>
            <person name="Kellner H."/>
        </authorList>
    </citation>
    <scope>NUCLEOTIDE SEQUENCE [LARGE SCALE GENOMIC DNA]</scope>
    <source>
        <strain evidence="4 5">DSM 108281</strain>
    </source>
</reference>
<accession>A0A4S4LU84</accession>
<evidence type="ECO:0000256" key="1">
    <source>
        <dbReference type="ARBA" id="ARBA00022737"/>
    </source>
</evidence>
<dbReference type="InterPro" id="IPR047150">
    <property type="entry name" value="SGT"/>
</dbReference>
<feature type="region of interest" description="Disordered" evidence="3">
    <location>
        <begin position="110"/>
        <end position="143"/>
    </location>
</feature>
<keyword evidence="1" id="KW-0677">Repeat</keyword>
<dbReference type="InterPro" id="IPR011990">
    <property type="entry name" value="TPR-like_helical_dom_sf"/>
</dbReference>
<dbReference type="InterPro" id="IPR019734">
    <property type="entry name" value="TPR_rpt"/>
</dbReference>
<dbReference type="AlphaFoldDB" id="A0A4S4LU84"/>
<dbReference type="GO" id="GO:0060090">
    <property type="term" value="F:molecular adaptor activity"/>
    <property type="evidence" value="ECO:0007669"/>
    <property type="project" value="TreeGrafter"/>
</dbReference>
<gene>
    <name evidence="4" type="ORF">EW146_g4600</name>
</gene>
<dbReference type="SUPFAM" id="SSF48452">
    <property type="entry name" value="TPR-like"/>
    <property type="match status" value="1"/>
</dbReference>
<dbReference type="GO" id="GO:0006620">
    <property type="term" value="P:post-translational protein targeting to endoplasmic reticulum membrane"/>
    <property type="evidence" value="ECO:0007669"/>
    <property type="project" value="TreeGrafter"/>
</dbReference>
<evidence type="ECO:0000256" key="2">
    <source>
        <dbReference type="ARBA" id="ARBA00022803"/>
    </source>
</evidence>
<comment type="caution">
    <text evidence="4">The sequence shown here is derived from an EMBL/GenBank/DDBJ whole genome shotgun (WGS) entry which is preliminary data.</text>
</comment>
<sequence length="244" mass="27337">MSTNPAKANQLKVEGNALFSAQEFKAAGEKYTQAIALDRQNAVLYSNRAACNLALKAYLEAIEDSEKATELDPSYSKAWARLASAQDALEVLGPAIKSWHRAIDTLPKEGLKPSEVKQREQYESSLEATERKRRELKNEQRPADRAKEMLPELLITGNSRSSSAWVILSASQQFEDGVKIMKLIRRTHIPMGMRLTGMTGALTEMSNGILQDKRCFRIDSSDWVQKYNDQGMYISASIRHITPS</sequence>
<evidence type="ECO:0000313" key="5">
    <source>
        <dbReference type="Proteomes" id="UP000310158"/>
    </source>
</evidence>
<name>A0A4S4LU84_9AGAM</name>
<evidence type="ECO:0000313" key="4">
    <source>
        <dbReference type="EMBL" id="THH15972.1"/>
    </source>
</evidence>
<protein>
    <submittedName>
        <fullName evidence="4">Uncharacterized protein</fullName>
    </submittedName>
</protein>
<keyword evidence="5" id="KW-1185">Reference proteome</keyword>
<dbReference type="Proteomes" id="UP000310158">
    <property type="component" value="Unassembled WGS sequence"/>
</dbReference>
<dbReference type="PANTHER" id="PTHR45831">
    <property type="entry name" value="LD24721P"/>
    <property type="match status" value="1"/>
</dbReference>
<evidence type="ECO:0000256" key="3">
    <source>
        <dbReference type="SAM" id="MobiDB-lite"/>
    </source>
</evidence>